<sequence>MNRVIVLFFIIFSSSCFAGIRKELNYSSDSIAFYSFESGPDLPSWLDQNASYLKNREKNNFKNLIADVLFQMGNKNDSLVNDSALRIFPKELSQEIAQRASEKFQNSPSQPYQLWILKKEDMINPGRRIRRTVFLIYPTADSIHFIFLELNQFIDFQTPYTFQDWSNYSLSESKQKQPLEVFIPDSAMGILSYFKDEKGESKKFHIVYKTDLSDSGNIKIKNQPKETNSKDAEKRLMELKSLLDKKLISEEEYKKKRAEILKSL</sequence>
<organism evidence="1 2">
    <name type="scientific">Leptospira weilii serovar Ranarum str. ICFT</name>
    <dbReference type="NCBI Taxonomy" id="1218598"/>
    <lineage>
        <taxon>Bacteria</taxon>
        <taxon>Pseudomonadati</taxon>
        <taxon>Spirochaetota</taxon>
        <taxon>Spirochaetia</taxon>
        <taxon>Leptospirales</taxon>
        <taxon>Leptospiraceae</taxon>
        <taxon>Leptospira</taxon>
    </lineage>
</organism>
<reference evidence="1" key="1">
    <citation type="submission" date="2013-03" db="EMBL/GenBank/DDBJ databases">
        <authorList>
            <person name="Harkins D.M."/>
            <person name="Durkin A.S."/>
            <person name="Brinkac L.M."/>
            <person name="Haft D.H."/>
            <person name="Selengut J.D."/>
            <person name="Sanka R."/>
            <person name="DePew J."/>
            <person name="Purushe J."/>
            <person name="Hartskeerl R.A."/>
            <person name="Ahmed A."/>
            <person name="van der Linden H."/>
            <person name="Goris M.G.A."/>
            <person name="Vinetz J.M."/>
            <person name="Sutton G.G."/>
            <person name="Nierman W.C."/>
            <person name="Fouts D.E."/>
        </authorList>
    </citation>
    <scope>NUCLEOTIDE SEQUENCE [LARGE SCALE GENOMIC DNA]</scope>
    <source>
        <strain evidence="1">ICFT</strain>
    </source>
</reference>
<gene>
    <name evidence="1" type="ORF">LEP1GSC060_3022</name>
</gene>
<dbReference type="RefSeq" id="WP_003004582.1">
    <property type="nucleotide sequence ID" value="NZ_AOHC02000037.1"/>
</dbReference>
<protein>
    <submittedName>
        <fullName evidence="1">Membrane protein, PF09851 family</fullName>
    </submittedName>
</protein>
<dbReference type="STRING" id="1218598.LEP1GSC060_3022"/>
<dbReference type="NCBIfam" id="NF047484">
    <property type="entry name" value="LA1326_LA4305"/>
    <property type="match status" value="1"/>
</dbReference>
<keyword evidence="2" id="KW-1185">Reference proteome</keyword>
<dbReference type="AlphaFoldDB" id="N1WEL9"/>
<evidence type="ECO:0000313" key="2">
    <source>
        <dbReference type="Proteomes" id="UP000012313"/>
    </source>
</evidence>
<comment type="caution">
    <text evidence="1">The sequence shown here is derived from an EMBL/GenBank/DDBJ whole genome shotgun (WGS) entry which is preliminary data.</text>
</comment>
<evidence type="ECO:0000313" key="1">
    <source>
        <dbReference type="EMBL" id="EMY77390.1"/>
    </source>
</evidence>
<dbReference type="Proteomes" id="UP000012313">
    <property type="component" value="Unassembled WGS sequence"/>
</dbReference>
<name>N1WEL9_9LEPT</name>
<proteinExistence type="predicted"/>
<accession>N1WEL9</accession>
<dbReference type="PROSITE" id="PS51257">
    <property type="entry name" value="PROKAR_LIPOPROTEIN"/>
    <property type="match status" value="1"/>
</dbReference>
<dbReference type="EMBL" id="AOHC02000037">
    <property type="protein sequence ID" value="EMY77390.1"/>
    <property type="molecule type" value="Genomic_DNA"/>
</dbReference>